<evidence type="ECO:0000313" key="3">
    <source>
        <dbReference type="Proteomes" id="UP000000763"/>
    </source>
</evidence>
<feature type="compositionally biased region" description="Basic and acidic residues" evidence="1">
    <location>
        <begin position="16"/>
        <end position="32"/>
    </location>
</feature>
<reference evidence="3" key="2">
    <citation type="journal article" date="2008" name="Nucleic Acids Res.">
        <title>The rice annotation project database (RAP-DB): 2008 update.</title>
        <authorList>
            <consortium name="The rice annotation project (RAP)"/>
        </authorList>
    </citation>
    <scope>GENOME REANNOTATION</scope>
    <source>
        <strain evidence="3">cv. Nipponbare</strain>
    </source>
</reference>
<sequence length="84" mass="9183">MVEVGSYGISGASPSDDNRREKSVEEGPDHSDLSPASPEVADLVRPLPLPCRSGDGGYREVQVHVLDVDDCICDEVYVLFWFCV</sequence>
<dbReference type="EMBL" id="AC133003">
    <property type="protein sequence ID" value="AAT76316.1"/>
    <property type="molecule type" value="Genomic_DNA"/>
</dbReference>
<proteinExistence type="predicted"/>
<accession>Q6F2V6</accession>
<evidence type="ECO:0000313" key="2">
    <source>
        <dbReference type="EMBL" id="AAT76316.1"/>
    </source>
</evidence>
<dbReference type="Proteomes" id="UP000000763">
    <property type="component" value="Chromosome 3"/>
</dbReference>
<gene>
    <name evidence="2" type="primary">OSJNBa0010D22.19</name>
</gene>
<dbReference type="AlphaFoldDB" id="Q6F2V6"/>
<reference evidence="3" key="1">
    <citation type="journal article" date="2005" name="Nature">
        <title>The map-based sequence of the rice genome.</title>
        <authorList>
            <consortium name="International rice genome sequencing project (IRGSP)"/>
            <person name="Matsumoto T."/>
            <person name="Wu J."/>
            <person name="Kanamori H."/>
            <person name="Katayose Y."/>
            <person name="Fujisawa M."/>
            <person name="Namiki N."/>
            <person name="Mizuno H."/>
            <person name="Yamamoto K."/>
            <person name="Antonio B.A."/>
            <person name="Baba T."/>
            <person name="Sakata K."/>
            <person name="Nagamura Y."/>
            <person name="Aoki H."/>
            <person name="Arikawa K."/>
            <person name="Arita K."/>
            <person name="Bito T."/>
            <person name="Chiden Y."/>
            <person name="Fujitsuka N."/>
            <person name="Fukunaka R."/>
            <person name="Hamada M."/>
            <person name="Harada C."/>
            <person name="Hayashi A."/>
            <person name="Hijishita S."/>
            <person name="Honda M."/>
            <person name="Hosokawa S."/>
            <person name="Ichikawa Y."/>
            <person name="Idonuma A."/>
            <person name="Iijima M."/>
            <person name="Ikeda M."/>
            <person name="Ikeno M."/>
            <person name="Ito K."/>
            <person name="Ito S."/>
            <person name="Ito T."/>
            <person name="Ito Y."/>
            <person name="Ito Y."/>
            <person name="Iwabuchi A."/>
            <person name="Kamiya K."/>
            <person name="Karasawa W."/>
            <person name="Kurita K."/>
            <person name="Katagiri S."/>
            <person name="Kikuta A."/>
            <person name="Kobayashi H."/>
            <person name="Kobayashi N."/>
            <person name="Machita K."/>
            <person name="Maehara T."/>
            <person name="Masukawa M."/>
            <person name="Mizubayashi T."/>
            <person name="Mukai Y."/>
            <person name="Nagasaki H."/>
            <person name="Nagata Y."/>
            <person name="Naito S."/>
            <person name="Nakashima M."/>
            <person name="Nakama Y."/>
            <person name="Nakamichi Y."/>
            <person name="Nakamura M."/>
            <person name="Meguro A."/>
            <person name="Negishi M."/>
            <person name="Ohta I."/>
            <person name="Ohta T."/>
            <person name="Okamoto M."/>
            <person name="Ono N."/>
            <person name="Saji S."/>
            <person name="Sakaguchi M."/>
            <person name="Sakai K."/>
            <person name="Shibata M."/>
            <person name="Shimokawa T."/>
            <person name="Song J."/>
            <person name="Takazaki Y."/>
            <person name="Terasawa K."/>
            <person name="Tsugane M."/>
            <person name="Tsuji K."/>
            <person name="Ueda S."/>
            <person name="Waki K."/>
            <person name="Yamagata H."/>
            <person name="Yamamoto M."/>
            <person name="Yamamoto S."/>
            <person name="Yamane H."/>
            <person name="Yoshiki S."/>
            <person name="Yoshihara R."/>
            <person name="Yukawa K."/>
            <person name="Zhong H."/>
            <person name="Yano M."/>
            <person name="Yuan Q."/>
            <person name="Ouyang S."/>
            <person name="Liu J."/>
            <person name="Jones K.M."/>
            <person name="Gansberger K."/>
            <person name="Moffat K."/>
            <person name="Hill J."/>
            <person name="Bera J."/>
            <person name="Fadrosh D."/>
            <person name="Jin S."/>
            <person name="Johri S."/>
            <person name="Kim M."/>
            <person name="Overton L."/>
            <person name="Reardon M."/>
            <person name="Tsitrin T."/>
            <person name="Vuong H."/>
            <person name="Weaver B."/>
            <person name="Ciecko A."/>
            <person name="Tallon L."/>
            <person name="Jackson J."/>
            <person name="Pai G."/>
            <person name="Aken S.V."/>
            <person name="Utterback T."/>
            <person name="Reidmuller S."/>
            <person name="Feldblyum T."/>
            <person name="Hsiao J."/>
            <person name="Zismann V."/>
            <person name="Iobst S."/>
            <person name="de Vazeille A.R."/>
            <person name="Buell C.R."/>
            <person name="Ying K."/>
            <person name="Li Y."/>
            <person name="Lu T."/>
            <person name="Huang Y."/>
            <person name="Zhao Q."/>
            <person name="Feng Q."/>
            <person name="Zhang L."/>
            <person name="Zhu J."/>
            <person name="Weng Q."/>
            <person name="Mu J."/>
            <person name="Lu Y."/>
            <person name="Fan D."/>
            <person name="Liu Y."/>
            <person name="Guan J."/>
            <person name="Zhang Y."/>
            <person name="Yu S."/>
            <person name="Liu X."/>
            <person name="Zhang Y."/>
            <person name="Hong G."/>
            <person name="Han B."/>
            <person name="Choisne N."/>
            <person name="Demange N."/>
            <person name="Orjeda G."/>
            <person name="Samain S."/>
            <person name="Cattolico L."/>
            <person name="Pelletier E."/>
            <person name="Couloux A."/>
            <person name="Segurens B."/>
            <person name="Wincker P."/>
            <person name="D'Hont A."/>
            <person name="Scarpelli C."/>
            <person name="Weissenbach J."/>
            <person name="Salanoubat M."/>
            <person name="Quetier F."/>
            <person name="Yu Y."/>
            <person name="Kim H.R."/>
            <person name="Rambo T."/>
            <person name="Currie J."/>
            <person name="Collura K."/>
            <person name="Luo M."/>
            <person name="Yang T."/>
            <person name="Ammiraju J.S.S."/>
            <person name="Engler F."/>
            <person name="Soderlund C."/>
            <person name="Wing R.A."/>
            <person name="Palmer L.E."/>
            <person name="de la Bastide M."/>
            <person name="Spiegel L."/>
            <person name="Nascimento L."/>
            <person name="Zutavern T."/>
            <person name="O'Shaughnessy A."/>
            <person name="Dike S."/>
            <person name="Dedhia N."/>
            <person name="Preston R."/>
            <person name="Balija V."/>
            <person name="McCombie W.R."/>
            <person name="Chow T."/>
            <person name="Chen H."/>
            <person name="Chung M."/>
            <person name="Chen C."/>
            <person name="Shaw J."/>
            <person name="Wu H."/>
            <person name="Hsiao K."/>
            <person name="Chao Y."/>
            <person name="Chu M."/>
            <person name="Cheng C."/>
            <person name="Hour A."/>
            <person name="Lee P."/>
            <person name="Lin S."/>
            <person name="Lin Y."/>
            <person name="Liou J."/>
            <person name="Liu S."/>
            <person name="Hsing Y."/>
            <person name="Raghuvanshi S."/>
            <person name="Mohanty A."/>
            <person name="Bharti A.K."/>
            <person name="Gaur A."/>
            <person name="Gupta V."/>
            <person name="Kumar D."/>
            <person name="Ravi V."/>
            <person name="Vij S."/>
            <person name="Kapur A."/>
            <person name="Khurana P."/>
            <person name="Khurana P."/>
            <person name="Khurana J.P."/>
            <person name="Tyagi A.K."/>
            <person name="Gaikwad K."/>
            <person name="Singh A."/>
            <person name="Dalal V."/>
            <person name="Srivastava S."/>
            <person name="Dixit A."/>
            <person name="Pal A.K."/>
            <person name="Ghazi I.A."/>
            <person name="Yadav M."/>
            <person name="Pandit A."/>
            <person name="Bhargava A."/>
            <person name="Sureshbabu K."/>
            <person name="Batra K."/>
            <person name="Sharma T.R."/>
            <person name="Mohapatra T."/>
            <person name="Singh N.K."/>
            <person name="Messing J."/>
            <person name="Nelson A.B."/>
            <person name="Fuks G."/>
            <person name="Kavchok S."/>
            <person name="Keizer G."/>
            <person name="Linton E."/>
            <person name="Llaca V."/>
            <person name="Song R."/>
            <person name="Tanyolac B."/>
            <person name="Young S."/>
            <person name="Ho-Il K."/>
            <person name="Hahn J.H."/>
            <person name="Sangsakoo G."/>
            <person name="Vanavichit A."/>
            <person name="de Mattos Luiz.A.T."/>
            <person name="Zimmer P.D."/>
            <person name="Malone G."/>
            <person name="Dellagostin O."/>
            <person name="de Oliveira A.C."/>
            <person name="Bevan M."/>
            <person name="Bancroft I."/>
            <person name="Minx P."/>
            <person name="Cordum H."/>
            <person name="Wilson R."/>
            <person name="Cheng Z."/>
            <person name="Jin W."/>
            <person name="Jiang J."/>
            <person name="Leong S.A."/>
            <person name="Iwama H."/>
            <person name="Gojobori T."/>
            <person name="Itoh T."/>
            <person name="Niimura Y."/>
            <person name="Fujii Y."/>
            <person name="Habara T."/>
            <person name="Sakai H."/>
            <person name="Sato Y."/>
            <person name="Wilson G."/>
            <person name="Kumar K."/>
            <person name="McCouch S."/>
            <person name="Juretic N."/>
            <person name="Hoen D."/>
            <person name="Wright S."/>
            <person name="Bruskiewich R."/>
            <person name="Bureau T."/>
            <person name="Miyao A."/>
            <person name="Hirochika H."/>
            <person name="Nishikawa T."/>
            <person name="Kadowaki K."/>
            <person name="Sugiura M."/>
            <person name="Burr B."/>
            <person name="Sasaki T."/>
        </authorList>
    </citation>
    <scope>NUCLEOTIDE SEQUENCE [LARGE SCALE GENOMIC DNA]</scope>
    <source>
        <strain evidence="3">cv. Nipponbare</strain>
    </source>
</reference>
<protein>
    <submittedName>
        <fullName evidence="2">Uncharacterized protein</fullName>
    </submittedName>
</protein>
<name>Q6F2V6_ORYSJ</name>
<evidence type="ECO:0000256" key="1">
    <source>
        <dbReference type="SAM" id="MobiDB-lite"/>
    </source>
</evidence>
<feature type="region of interest" description="Disordered" evidence="1">
    <location>
        <begin position="1"/>
        <end position="41"/>
    </location>
</feature>
<organism evidence="2 3">
    <name type="scientific">Oryza sativa subsp. japonica</name>
    <name type="common">Rice</name>
    <dbReference type="NCBI Taxonomy" id="39947"/>
    <lineage>
        <taxon>Eukaryota</taxon>
        <taxon>Viridiplantae</taxon>
        <taxon>Streptophyta</taxon>
        <taxon>Embryophyta</taxon>
        <taxon>Tracheophyta</taxon>
        <taxon>Spermatophyta</taxon>
        <taxon>Magnoliopsida</taxon>
        <taxon>Liliopsida</taxon>
        <taxon>Poales</taxon>
        <taxon>Poaceae</taxon>
        <taxon>BOP clade</taxon>
        <taxon>Oryzoideae</taxon>
        <taxon>Oryzeae</taxon>
        <taxon>Oryzinae</taxon>
        <taxon>Oryza</taxon>
        <taxon>Oryza sativa</taxon>
    </lineage>
</organism>